<reference evidence="2" key="1">
    <citation type="submission" date="2023-05" db="EMBL/GenBank/DDBJ databases">
        <title>Mariniplasma microaerophilum sp. nov., a novel anaerobic mollicute isolated from terrestrial mud volcano, Taman Peninsula, Russia.</title>
        <authorList>
            <person name="Khomyakova M.A."/>
            <person name="Merkel A.Y."/>
            <person name="Slobodkin A.I."/>
        </authorList>
    </citation>
    <scope>NUCLEOTIDE SEQUENCE</scope>
    <source>
        <strain evidence="2">M4Ah</strain>
    </source>
</reference>
<evidence type="ECO:0000313" key="3">
    <source>
        <dbReference type="Proteomes" id="UP001431532"/>
    </source>
</evidence>
<evidence type="ECO:0000256" key="1">
    <source>
        <dbReference type="ARBA" id="ARBA00023121"/>
    </source>
</evidence>
<keyword evidence="1" id="KW-0446">Lipid-binding</keyword>
<dbReference type="GO" id="GO:0008289">
    <property type="term" value="F:lipid binding"/>
    <property type="evidence" value="ECO:0007669"/>
    <property type="project" value="UniProtKB-KW"/>
</dbReference>
<proteinExistence type="predicted"/>
<dbReference type="InterPro" id="IPR050270">
    <property type="entry name" value="DegV_domain_contain"/>
</dbReference>
<protein>
    <submittedName>
        <fullName evidence="2">DegV family protein</fullName>
    </submittedName>
</protein>
<name>A0AAW6UAJ1_9MOLU</name>
<dbReference type="PROSITE" id="PS51482">
    <property type="entry name" value="DEGV"/>
    <property type="match status" value="1"/>
</dbReference>
<evidence type="ECO:0000313" key="2">
    <source>
        <dbReference type="EMBL" id="MDI6453213.1"/>
    </source>
</evidence>
<dbReference type="Gene3D" id="3.40.50.10170">
    <property type="match status" value="1"/>
</dbReference>
<organism evidence="2 3">
    <name type="scientific">Peloplasma aerotolerans</name>
    <dbReference type="NCBI Taxonomy" id="3044389"/>
    <lineage>
        <taxon>Bacteria</taxon>
        <taxon>Bacillati</taxon>
        <taxon>Mycoplasmatota</taxon>
        <taxon>Mollicutes</taxon>
        <taxon>Acholeplasmatales</taxon>
        <taxon>Acholeplasmataceae</taxon>
        <taxon>Peloplasma</taxon>
    </lineage>
</organism>
<dbReference type="RefSeq" id="WP_282839643.1">
    <property type="nucleotide sequence ID" value="NZ_JASCXW010000020.1"/>
</dbReference>
<dbReference type="Proteomes" id="UP001431532">
    <property type="component" value="Unassembled WGS sequence"/>
</dbReference>
<dbReference type="Pfam" id="PF02645">
    <property type="entry name" value="DegV"/>
    <property type="match status" value="1"/>
</dbReference>
<dbReference type="AlphaFoldDB" id="A0AAW6UAJ1"/>
<gene>
    <name evidence="2" type="ORF">QJ521_06535</name>
</gene>
<dbReference type="PANTHER" id="PTHR33434:SF2">
    <property type="entry name" value="FATTY ACID-BINDING PROTEIN TM_1468"/>
    <property type="match status" value="1"/>
</dbReference>
<dbReference type="EMBL" id="JASCXW010000020">
    <property type="protein sequence ID" value="MDI6453213.1"/>
    <property type="molecule type" value="Genomic_DNA"/>
</dbReference>
<dbReference type="Gene3D" id="3.30.1180.10">
    <property type="match status" value="1"/>
</dbReference>
<dbReference type="PANTHER" id="PTHR33434">
    <property type="entry name" value="DEGV DOMAIN-CONTAINING PROTEIN DR_1986-RELATED"/>
    <property type="match status" value="1"/>
</dbReference>
<comment type="caution">
    <text evidence="2">The sequence shown here is derived from an EMBL/GenBank/DDBJ whole genome shotgun (WGS) entry which is preliminary data.</text>
</comment>
<sequence>MKTAIITDSGSNLSKDFIKKHPNLHVIPLMILVDGKSFRDQVEITAEEVYSKIDTHNLTTSLPNMDDFTAVIEKLKKEDYTDVLVINISSGLSGTFNAFRLAIEEVKGINVTQYDTKTLGSAQGYLVEEALELVSKKVAIKDIIKKLDQQRFQESMAIYTINTLKYLRKGGRIGKVEGTIGNILRIKPVITVNDEGVYITLSKAFGLQRSLINMKELLVEKFSGHKIDLTIHYGDDPEKAQQLGDMLSKSLDVRNLAISALTPVLGIHTGPEMFAYVARIV</sequence>
<dbReference type="InterPro" id="IPR003797">
    <property type="entry name" value="DegV"/>
</dbReference>
<keyword evidence="3" id="KW-1185">Reference proteome</keyword>
<dbReference type="NCBIfam" id="TIGR00762">
    <property type="entry name" value="DegV"/>
    <property type="match status" value="1"/>
</dbReference>
<dbReference type="SUPFAM" id="SSF82549">
    <property type="entry name" value="DAK1/DegV-like"/>
    <property type="match status" value="1"/>
</dbReference>
<accession>A0AAW6UAJ1</accession>
<dbReference type="InterPro" id="IPR043168">
    <property type="entry name" value="DegV_C"/>
</dbReference>